<organism evidence="2 3">
    <name type="scientific">Allocoleopsis franciscana PCC 7113</name>
    <dbReference type="NCBI Taxonomy" id="1173027"/>
    <lineage>
        <taxon>Bacteria</taxon>
        <taxon>Bacillati</taxon>
        <taxon>Cyanobacteriota</taxon>
        <taxon>Cyanophyceae</taxon>
        <taxon>Coleofasciculales</taxon>
        <taxon>Coleofasciculaceae</taxon>
        <taxon>Allocoleopsis</taxon>
        <taxon>Allocoleopsis franciscana</taxon>
    </lineage>
</organism>
<feature type="transmembrane region" description="Helical" evidence="1">
    <location>
        <begin position="88"/>
        <end position="114"/>
    </location>
</feature>
<accession>K9WQB0</accession>
<geneLocation type="plasmid" evidence="2 3">
    <name>pMIC7113.01</name>
</geneLocation>
<reference evidence="2 3" key="1">
    <citation type="submission" date="2012-06" db="EMBL/GenBank/DDBJ databases">
        <title>Finished plasmid 1 of genome of Microcoleus sp. PCC 7113.</title>
        <authorList>
            <consortium name="US DOE Joint Genome Institute"/>
            <person name="Gugger M."/>
            <person name="Coursin T."/>
            <person name="Rippka R."/>
            <person name="Tandeau De Marsac N."/>
            <person name="Huntemann M."/>
            <person name="Wei C.-L."/>
            <person name="Han J."/>
            <person name="Detter J.C."/>
            <person name="Han C."/>
            <person name="Tapia R."/>
            <person name="Chen A."/>
            <person name="Kyrpides N."/>
            <person name="Mavromatis K."/>
            <person name="Markowitz V."/>
            <person name="Szeto E."/>
            <person name="Ivanova N."/>
            <person name="Pagani I."/>
            <person name="Pati A."/>
            <person name="Goodwin L."/>
            <person name="Nordberg H.P."/>
            <person name="Cantor M.N."/>
            <person name="Hua S.X."/>
            <person name="Woyke T."/>
            <person name="Kerfeld C.A."/>
        </authorList>
    </citation>
    <scope>NUCLEOTIDE SEQUENCE [LARGE SCALE GENOMIC DNA]</scope>
    <source>
        <strain evidence="2 3">PCC 7113</strain>
        <plasmid evidence="2 3">pMIC7113.01</plasmid>
    </source>
</reference>
<keyword evidence="1" id="KW-1133">Transmembrane helix</keyword>
<keyword evidence="1" id="KW-0812">Transmembrane</keyword>
<feature type="transmembrane region" description="Helical" evidence="1">
    <location>
        <begin position="50"/>
        <end position="67"/>
    </location>
</feature>
<dbReference type="EMBL" id="CP003631">
    <property type="protein sequence ID" value="AFZ21984.1"/>
    <property type="molecule type" value="Genomic_DNA"/>
</dbReference>
<feature type="transmembrane region" description="Helical" evidence="1">
    <location>
        <begin position="177"/>
        <end position="199"/>
    </location>
</feature>
<dbReference type="AlphaFoldDB" id="K9WQB0"/>
<dbReference type="PATRIC" id="fig|1173027.3.peg.7076"/>
<feature type="transmembrane region" description="Helical" evidence="1">
    <location>
        <begin position="134"/>
        <end position="157"/>
    </location>
</feature>
<keyword evidence="1" id="KW-0472">Membrane</keyword>
<feature type="transmembrane region" description="Helical" evidence="1">
    <location>
        <begin position="25"/>
        <end position="44"/>
    </location>
</feature>
<protein>
    <submittedName>
        <fullName evidence="2">Uncharacterized protein</fullName>
    </submittedName>
</protein>
<name>K9WQB0_9CYAN</name>
<evidence type="ECO:0000256" key="1">
    <source>
        <dbReference type="SAM" id="Phobius"/>
    </source>
</evidence>
<proteinExistence type="predicted"/>
<evidence type="ECO:0000313" key="3">
    <source>
        <dbReference type="Proteomes" id="UP000010471"/>
    </source>
</evidence>
<keyword evidence="3" id="KW-1185">Reference proteome</keyword>
<sequence>MVVKSSYLKTLPCQSLSKFLLLKRLPLSVLMLSASAALFVDLIVAQRFTSFIGCLLTLVGTACVFCPKEATRCFGAIHRWETKHKLNIAPLILSLVGTVYLLDYASAPAAAQFFTQTEGWMRSSFPINGGGGGADIYALVFNTLRAIFVLYLAISLVRVIAAARNDEDWQTLARTPLIILITVTLGDILAGLITGGGGAA</sequence>
<gene>
    <name evidence="2" type="ORF">Mic7113_6402</name>
</gene>
<evidence type="ECO:0000313" key="2">
    <source>
        <dbReference type="EMBL" id="AFZ21984.1"/>
    </source>
</evidence>
<dbReference type="Proteomes" id="UP000010471">
    <property type="component" value="Plasmid pMIC7113.01"/>
</dbReference>
<keyword evidence="2" id="KW-0614">Plasmid</keyword>
<dbReference type="HOGENOM" id="CLU_103662_0_0_3"/>
<dbReference type="KEGG" id="mic:Mic7113_6402"/>